<protein>
    <recommendedName>
        <fullName evidence="3">3-keto-alpha-glucoside-1,2-lyase/3-keto-2-hydroxy-glucal hydratase domain-containing protein</fullName>
    </recommendedName>
</protein>
<dbReference type="KEGG" id="osu:NT6N_15300"/>
<proteinExistence type="predicted"/>
<evidence type="ECO:0000256" key="2">
    <source>
        <dbReference type="SAM" id="SignalP"/>
    </source>
</evidence>
<keyword evidence="2" id="KW-0732">Signal</keyword>
<evidence type="ECO:0000256" key="1">
    <source>
        <dbReference type="SAM" id="MobiDB-lite"/>
    </source>
</evidence>
<dbReference type="Pfam" id="PF06439">
    <property type="entry name" value="3keto-disac_hyd"/>
    <property type="match status" value="1"/>
</dbReference>
<evidence type="ECO:0000313" key="4">
    <source>
        <dbReference type="EMBL" id="BDS06490.1"/>
    </source>
</evidence>
<gene>
    <name evidence="4" type="ORF">NT6N_15300</name>
</gene>
<accession>A0AAT9FKG2</accession>
<feature type="signal peptide" evidence="2">
    <location>
        <begin position="1"/>
        <end position="17"/>
    </location>
</feature>
<dbReference type="InterPro" id="IPR010496">
    <property type="entry name" value="AL/BT2_dom"/>
</dbReference>
<evidence type="ECO:0000259" key="3">
    <source>
        <dbReference type="Pfam" id="PF06439"/>
    </source>
</evidence>
<organism evidence="4">
    <name type="scientific">Oceaniferula spumae</name>
    <dbReference type="NCBI Taxonomy" id="2979115"/>
    <lineage>
        <taxon>Bacteria</taxon>
        <taxon>Pseudomonadati</taxon>
        <taxon>Verrucomicrobiota</taxon>
        <taxon>Verrucomicrobiia</taxon>
        <taxon>Verrucomicrobiales</taxon>
        <taxon>Verrucomicrobiaceae</taxon>
        <taxon>Oceaniferula</taxon>
    </lineage>
</organism>
<feature type="region of interest" description="Disordered" evidence="1">
    <location>
        <begin position="233"/>
        <end position="257"/>
    </location>
</feature>
<feature type="domain" description="3-keto-alpha-glucoside-1,2-lyase/3-keto-2-hydroxy-glucal hydratase" evidence="3">
    <location>
        <begin position="28"/>
        <end position="223"/>
    </location>
</feature>
<dbReference type="AlphaFoldDB" id="A0AAT9FKG2"/>
<feature type="compositionally biased region" description="Basic residues" evidence="1">
    <location>
        <begin position="242"/>
        <end position="257"/>
    </location>
</feature>
<feature type="chain" id="PRO_5043714628" description="3-keto-alpha-glucoside-1,2-lyase/3-keto-2-hydroxy-glucal hydratase domain-containing protein" evidence="2">
    <location>
        <begin position="18"/>
        <end position="257"/>
    </location>
</feature>
<sequence length="257" mass="28347">MKLTLLTLVSTTAFAFAQDADMAPSEDAVSLFDGETLTGWKTSEADKKFWTVKDGTITGGDLEKPVPRNVWLISEKSYENFELTFSVKLTDGGGEGLKNSGVQVRSLPMGKSVCGYQIDAGPTHPKTVINDGLGYWGNIWDEHRRGGIVTAQNQDKLKKSVKQWGWNSYKIICNGKNIKTWINGILAHDYTEQNDKVAADGILALQAHSGGKFLVHFKDIKIKELPATEGSTKWTDEGVLKGKPKKPRKPRKPKAVK</sequence>
<dbReference type="EMBL" id="AP026866">
    <property type="protein sequence ID" value="BDS06490.1"/>
    <property type="molecule type" value="Genomic_DNA"/>
</dbReference>
<name>A0AAT9FKG2_9BACT</name>
<reference evidence="4" key="1">
    <citation type="submission" date="2024-07" db="EMBL/GenBank/DDBJ databases">
        <title>Complete genome sequence of Verrucomicrobiaceae bacterium NT6N.</title>
        <authorList>
            <person name="Huang C."/>
            <person name="Takami H."/>
            <person name="Hamasaki K."/>
        </authorList>
    </citation>
    <scope>NUCLEOTIDE SEQUENCE</scope>
    <source>
        <strain evidence="4">NT6N</strain>
    </source>
</reference>
<dbReference type="GO" id="GO:0016787">
    <property type="term" value="F:hydrolase activity"/>
    <property type="evidence" value="ECO:0007669"/>
    <property type="project" value="InterPro"/>
</dbReference>
<dbReference type="Gene3D" id="2.60.120.560">
    <property type="entry name" value="Exo-inulinase, domain 1"/>
    <property type="match status" value="1"/>
</dbReference>